<evidence type="ECO:0000259" key="15">
    <source>
        <dbReference type="PROSITE" id="PS51671"/>
    </source>
</evidence>
<evidence type="ECO:0000256" key="10">
    <source>
        <dbReference type="ARBA" id="ARBA00032407"/>
    </source>
</evidence>
<dbReference type="InterPro" id="IPR002912">
    <property type="entry name" value="ACT_dom"/>
</dbReference>
<evidence type="ECO:0000256" key="9">
    <source>
        <dbReference type="ARBA" id="ARBA00029754"/>
    </source>
</evidence>
<feature type="domain" description="TGS" evidence="17">
    <location>
        <begin position="520"/>
        <end position="581"/>
    </location>
</feature>
<evidence type="ECO:0000256" key="7">
    <source>
        <dbReference type="ARBA" id="ARBA00022840"/>
    </source>
</evidence>
<dbReference type="SUPFAM" id="SSF81271">
    <property type="entry name" value="TGS-like"/>
    <property type="match status" value="1"/>
</dbReference>
<dbReference type="Proteomes" id="UP000002357">
    <property type="component" value="Chromosome"/>
</dbReference>
<dbReference type="SUPFAM" id="SSF109604">
    <property type="entry name" value="HD-domain/PDEase-like"/>
    <property type="match status" value="1"/>
</dbReference>
<evidence type="ECO:0000259" key="17">
    <source>
        <dbReference type="PROSITE" id="PS51880"/>
    </source>
</evidence>
<dbReference type="STRING" id="1901.BB341_24240"/>
<reference evidence="18 19" key="1">
    <citation type="journal article" date="2010" name="Genome Biol. Evol.">
        <title>The sequence of a 1.8-mb bacterial linear plasmid reveals a rich evolutionary reservoir of secondary metabolic pathways.</title>
        <authorList>
            <person name="Medema M.H."/>
            <person name="Trefzer A."/>
            <person name="Kovalchuk A."/>
            <person name="van den Berg M."/>
            <person name="Mueller U."/>
            <person name="Heijne W."/>
            <person name="Wu L."/>
            <person name="Alam M.T."/>
            <person name="Ronning C.M."/>
            <person name="Nierman W.C."/>
            <person name="Bovenberg R.A.L."/>
            <person name="Breitling R."/>
            <person name="Takano E."/>
        </authorList>
    </citation>
    <scope>NUCLEOTIDE SEQUENCE [LARGE SCALE GENOMIC DNA]</scope>
    <source>
        <strain evidence="19">ATCC 27064 / DSM 738 / JCM 4710 / NBRC 13307 / NCIMB 12785 / NRRL 3585 / VKM Ac-602</strain>
    </source>
</reference>
<feature type="domain" description="ACT" evidence="15">
    <location>
        <begin position="784"/>
        <end position="858"/>
    </location>
</feature>
<dbReference type="InterPro" id="IPR004811">
    <property type="entry name" value="RelA/Spo_fam"/>
</dbReference>
<keyword evidence="4 18" id="KW-0808">Transferase</keyword>
<dbReference type="PANTHER" id="PTHR21262:SF31">
    <property type="entry name" value="GTP PYROPHOSPHOKINASE"/>
    <property type="match status" value="1"/>
</dbReference>
<dbReference type="InterPro" id="IPR043519">
    <property type="entry name" value="NT_sf"/>
</dbReference>
<feature type="domain" description="HD" evidence="16">
    <location>
        <begin position="168"/>
        <end position="265"/>
    </location>
</feature>
<dbReference type="CDD" id="cd00077">
    <property type="entry name" value="HDc"/>
    <property type="match status" value="1"/>
</dbReference>
<dbReference type="GO" id="GO:0005886">
    <property type="term" value="C:plasma membrane"/>
    <property type="evidence" value="ECO:0007669"/>
    <property type="project" value="TreeGrafter"/>
</dbReference>
<dbReference type="FunFam" id="3.30.70.260:FF:000003">
    <property type="entry name" value="GTP pyrophosphokinase RelA"/>
    <property type="match status" value="1"/>
</dbReference>
<evidence type="ECO:0000256" key="4">
    <source>
        <dbReference type="ARBA" id="ARBA00022679"/>
    </source>
</evidence>
<evidence type="ECO:0000313" key="19">
    <source>
        <dbReference type="Proteomes" id="UP000002357"/>
    </source>
</evidence>
<dbReference type="EC" id="2.7.6.5" evidence="2"/>
<dbReference type="InterPro" id="IPR033655">
    <property type="entry name" value="TGS_RelA/SpoT"/>
</dbReference>
<dbReference type="Pfam" id="PF02824">
    <property type="entry name" value="TGS"/>
    <property type="match status" value="1"/>
</dbReference>
<dbReference type="InterPro" id="IPR012676">
    <property type="entry name" value="TGS-like"/>
</dbReference>
<dbReference type="SMART" id="SM00471">
    <property type="entry name" value="HDc"/>
    <property type="match status" value="1"/>
</dbReference>
<dbReference type="Pfam" id="PF19296">
    <property type="entry name" value="RelA_AH_RIS"/>
    <property type="match status" value="1"/>
</dbReference>
<evidence type="ECO:0000256" key="8">
    <source>
        <dbReference type="ARBA" id="ARBA00023134"/>
    </source>
</evidence>
<evidence type="ECO:0000259" key="16">
    <source>
        <dbReference type="PROSITE" id="PS51831"/>
    </source>
</evidence>
<dbReference type="AlphaFoldDB" id="E2PV73"/>
<dbReference type="InterPro" id="IPR045600">
    <property type="entry name" value="RelA/SpoT_AH_RIS"/>
</dbReference>
<dbReference type="SMART" id="SM00954">
    <property type="entry name" value="RelA_SpoT"/>
    <property type="match status" value="1"/>
</dbReference>
<dbReference type="InterPro" id="IPR007685">
    <property type="entry name" value="RelA_SpoT"/>
</dbReference>
<dbReference type="CDD" id="cd01668">
    <property type="entry name" value="TGS_RSH"/>
    <property type="match status" value="1"/>
</dbReference>
<evidence type="ECO:0000256" key="3">
    <source>
        <dbReference type="ARBA" id="ARBA00019852"/>
    </source>
</evidence>
<dbReference type="SUPFAM" id="SSF55021">
    <property type="entry name" value="ACT-like"/>
    <property type="match status" value="1"/>
</dbReference>
<accession>E2PV73</accession>
<dbReference type="Gene3D" id="3.10.20.30">
    <property type="match status" value="1"/>
</dbReference>
<keyword evidence="8" id="KW-0342">GTP-binding</keyword>
<dbReference type="eggNOG" id="COG0317">
    <property type="taxonomic scope" value="Bacteria"/>
</dbReference>
<name>E2PV73_STRCL</name>
<dbReference type="GO" id="GO:0005524">
    <property type="term" value="F:ATP binding"/>
    <property type="evidence" value="ECO:0007669"/>
    <property type="project" value="UniProtKB-KW"/>
</dbReference>
<dbReference type="PROSITE" id="PS51671">
    <property type="entry name" value="ACT"/>
    <property type="match status" value="1"/>
</dbReference>
<evidence type="ECO:0000256" key="13">
    <source>
        <dbReference type="RuleBase" id="RU003847"/>
    </source>
</evidence>
<dbReference type="GO" id="GO:0005525">
    <property type="term" value="F:GTP binding"/>
    <property type="evidence" value="ECO:0007669"/>
    <property type="project" value="UniProtKB-KW"/>
</dbReference>
<dbReference type="SUPFAM" id="SSF81301">
    <property type="entry name" value="Nucleotidyltransferase"/>
    <property type="match status" value="1"/>
</dbReference>
<comment type="catalytic activity">
    <reaction evidence="12">
        <text>GTP + ATP = guanosine 3'-diphosphate 5'-triphosphate + AMP</text>
        <dbReference type="Rhea" id="RHEA:22088"/>
        <dbReference type="ChEBI" id="CHEBI:30616"/>
        <dbReference type="ChEBI" id="CHEBI:37565"/>
        <dbReference type="ChEBI" id="CHEBI:142410"/>
        <dbReference type="ChEBI" id="CHEBI:456215"/>
        <dbReference type="EC" id="2.7.6.5"/>
    </reaction>
</comment>
<dbReference type="Pfam" id="PF13328">
    <property type="entry name" value="HD_4"/>
    <property type="match status" value="1"/>
</dbReference>
<dbReference type="NCBIfam" id="TIGR00691">
    <property type="entry name" value="spoT_relA"/>
    <property type="match status" value="1"/>
</dbReference>
<comment type="function">
    <text evidence="13">In eubacteria ppGpp (guanosine 3'-diphosphate 5'-diphosphate) is a mediator of the stringent response that coordinates a variety of cellular activities in response to changes in nutritional abundance.</text>
</comment>
<comment type="pathway">
    <text evidence="1">Purine metabolism; ppGpp biosynthesis; ppGpp from GTP: step 1/2.</text>
</comment>
<proteinExistence type="inferred from homology"/>
<dbReference type="InterPro" id="IPR006674">
    <property type="entry name" value="HD_domain"/>
</dbReference>
<dbReference type="InterPro" id="IPR003607">
    <property type="entry name" value="HD/PDEase_dom"/>
</dbReference>
<dbReference type="PANTHER" id="PTHR21262">
    <property type="entry name" value="GUANOSINE-3',5'-BIS DIPHOSPHATE 3'-PYROPHOSPHOHYDROLASE"/>
    <property type="match status" value="1"/>
</dbReference>
<keyword evidence="5" id="KW-0547">Nucleotide-binding</keyword>
<evidence type="ECO:0000256" key="2">
    <source>
        <dbReference type="ARBA" id="ARBA00013251"/>
    </source>
</evidence>
<feature type="compositionally biased region" description="Polar residues" evidence="14">
    <location>
        <begin position="91"/>
        <end position="104"/>
    </location>
</feature>
<evidence type="ECO:0000313" key="18">
    <source>
        <dbReference type="EMBL" id="EFG05820.1"/>
    </source>
</evidence>
<dbReference type="Gene3D" id="1.10.3210.10">
    <property type="entry name" value="Hypothetical protein af1432"/>
    <property type="match status" value="1"/>
</dbReference>
<dbReference type="Gene3D" id="3.30.70.260">
    <property type="match status" value="1"/>
</dbReference>
<evidence type="ECO:0000256" key="1">
    <source>
        <dbReference type="ARBA" id="ARBA00004976"/>
    </source>
</evidence>
<evidence type="ECO:0000256" key="11">
    <source>
        <dbReference type="ARBA" id="ARBA00033308"/>
    </source>
</evidence>
<evidence type="ECO:0000256" key="5">
    <source>
        <dbReference type="ARBA" id="ARBA00022741"/>
    </source>
</evidence>
<comment type="similarity">
    <text evidence="13">Belongs to the relA/spoT family.</text>
</comment>
<dbReference type="GO" id="GO:0015970">
    <property type="term" value="P:guanosine tetraphosphate biosynthetic process"/>
    <property type="evidence" value="ECO:0007669"/>
    <property type="project" value="UniProtKB-UniPathway"/>
</dbReference>
<sequence length="862" mass="95125">MAFPDLPGGAGTARGALLPDEARPAAAAQPDRKADQAAPGQGAPAKTSGDKPMATRGHTVSGASPVSALKPGNGAQPAPARPLSKPAPRPSSGSVPRGTASSNRVRARLARLGVQRSSPYNPVLEPLLRIVRGNDPKIETATLRQIERAYQVAERWHRGQKRKSGDPYITHPLAVTTILAELGMDPATLMAGLLHDTVEDTEYGLDTLRRDFGDQVALLVDGVTKLDKVKFGEAAQAETVRKMVVAMAKDPRVLVIKLADRLHNMRTMRYLKREKQEKKARETLEIYAPLAHRLGMNTIKWELEDLAFAILYPKMYDEIVRLVAERAPKRDEYLAIVTDEVQSDLRAARIKATVTGRPKHYYSVYQKMIVRGRDFAEIYDLVGIRVLVDTVRDCYAALGTVHARWNPVPGRFKDYIAMPKFNMYQSLHTTVIGPNGKPVELQIRTFDMHRRAEYGIAAHWKYKQEAVAGASKVRTDVPRKSGKDDHVNDMAWLRQLLDWQKETEDPSEFLESLRFDLSRNEVFVFTPKGDVIALPAGATPVDFAYAVHTEVGHRTIGARVNGRLVPLESTLDNGDLVEVFTSKAEGAGPSRDWLGFVKSPRARNKIRAWFSKERRDEAIEQGKDAIVRAMRKQNLPIQRILTGDSLVTLAHEMRYPDISSLYAAIGEGHVAAQGVVQKLVQALGGEEAANEDIAESAPPSRGRGKRRSAADPGVVVKGVEDVWVKLARCCTPVPGDPIIGFVTRGSGVSVHRADCVNVDSLSQQPERILEVEWAPTQSSVFLVAIQVEALDRSRLLSDVTRVLSDQHVNILSAAVQTSRDRVATSRFTFEMGDPKHLGHVLKAVRGVEGVYDVYRVTSARRP</sequence>
<dbReference type="CDD" id="cd05399">
    <property type="entry name" value="NT_Rel-Spo_like"/>
    <property type="match status" value="1"/>
</dbReference>
<protein>
    <recommendedName>
        <fullName evidence="3">GTP pyrophosphokinase</fullName>
        <ecNumber evidence="2">2.7.6.5</ecNumber>
    </recommendedName>
    <alternativeName>
        <fullName evidence="10">(p)ppGpp synthase</fullName>
    </alternativeName>
    <alternativeName>
        <fullName evidence="9">ATP:GTP 3'-pyrophosphotransferase</fullName>
    </alternativeName>
    <alternativeName>
        <fullName evidence="11">ppGpp synthase I</fullName>
    </alternativeName>
</protein>
<keyword evidence="19" id="KW-1185">Reference proteome</keyword>
<evidence type="ECO:0000256" key="12">
    <source>
        <dbReference type="ARBA" id="ARBA00048244"/>
    </source>
</evidence>
<keyword evidence="7" id="KW-0067">ATP-binding</keyword>
<organism evidence="18 19">
    <name type="scientific">Streptomyces clavuligerus</name>
    <dbReference type="NCBI Taxonomy" id="1901"/>
    <lineage>
        <taxon>Bacteria</taxon>
        <taxon>Bacillati</taxon>
        <taxon>Actinomycetota</taxon>
        <taxon>Actinomycetes</taxon>
        <taxon>Kitasatosporales</taxon>
        <taxon>Streptomycetaceae</taxon>
        <taxon>Streptomyces</taxon>
    </lineage>
</organism>
<dbReference type="Gene3D" id="3.30.460.10">
    <property type="entry name" value="Beta Polymerase, domain 2"/>
    <property type="match status" value="1"/>
</dbReference>
<dbReference type="PROSITE" id="PS51831">
    <property type="entry name" value="HD"/>
    <property type="match status" value="1"/>
</dbReference>
<dbReference type="Pfam" id="PF13291">
    <property type="entry name" value="ACT_4"/>
    <property type="match status" value="1"/>
</dbReference>
<dbReference type="Pfam" id="PF04607">
    <property type="entry name" value="RelA_SpoT"/>
    <property type="match status" value="1"/>
</dbReference>
<dbReference type="InterPro" id="IPR012675">
    <property type="entry name" value="Beta-grasp_dom_sf"/>
</dbReference>
<dbReference type="CDD" id="cd04876">
    <property type="entry name" value="ACT_RelA-SpoT"/>
    <property type="match status" value="1"/>
</dbReference>
<keyword evidence="6" id="KW-0418">Kinase</keyword>
<feature type="region of interest" description="Disordered" evidence="14">
    <location>
        <begin position="1"/>
        <end position="104"/>
    </location>
</feature>
<feature type="compositionally biased region" description="Low complexity" evidence="14">
    <location>
        <begin position="36"/>
        <end position="46"/>
    </location>
</feature>
<gene>
    <name evidence="18" type="primary">relA1</name>
    <name evidence="18" type="ORF">SCLAV_0744</name>
</gene>
<dbReference type="PROSITE" id="PS51880">
    <property type="entry name" value="TGS"/>
    <property type="match status" value="1"/>
</dbReference>
<dbReference type="GO" id="GO:0016301">
    <property type="term" value="F:kinase activity"/>
    <property type="evidence" value="ECO:0007669"/>
    <property type="project" value="UniProtKB-KW"/>
</dbReference>
<dbReference type="FunFam" id="1.10.3210.10:FF:000001">
    <property type="entry name" value="GTP pyrophosphokinase RelA"/>
    <property type="match status" value="1"/>
</dbReference>
<dbReference type="InterPro" id="IPR004095">
    <property type="entry name" value="TGS"/>
</dbReference>
<dbReference type="InterPro" id="IPR045865">
    <property type="entry name" value="ACT-like_dom_sf"/>
</dbReference>
<evidence type="ECO:0000256" key="6">
    <source>
        <dbReference type="ARBA" id="ARBA00022777"/>
    </source>
</evidence>
<dbReference type="FunFam" id="3.10.20.30:FF:000002">
    <property type="entry name" value="GTP pyrophosphokinase (RelA/SpoT)"/>
    <property type="match status" value="1"/>
</dbReference>
<dbReference type="FunFam" id="3.30.460.10:FF:000001">
    <property type="entry name" value="GTP pyrophosphokinase RelA"/>
    <property type="match status" value="1"/>
</dbReference>
<evidence type="ECO:0000256" key="14">
    <source>
        <dbReference type="SAM" id="MobiDB-lite"/>
    </source>
</evidence>
<dbReference type="UniPathway" id="UPA00908">
    <property type="reaction ID" value="UER00884"/>
</dbReference>
<dbReference type="GO" id="GO:0008728">
    <property type="term" value="F:GTP diphosphokinase activity"/>
    <property type="evidence" value="ECO:0007669"/>
    <property type="project" value="UniProtKB-EC"/>
</dbReference>
<feature type="region of interest" description="Disordered" evidence="14">
    <location>
        <begin position="688"/>
        <end position="710"/>
    </location>
</feature>
<dbReference type="EMBL" id="CM000913">
    <property type="protein sequence ID" value="EFG05820.1"/>
    <property type="molecule type" value="Genomic_DNA"/>
</dbReference>